<organism evidence="8 9">
    <name type="scientific">Sarcoptes scabiei</name>
    <name type="common">Itch mite</name>
    <name type="synonym">Acarus scabiei</name>
    <dbReference type="NCBI Taxonomy" id="52283"/>
    <lineage>
        <taxon>Eukaryota</taxon>
        <taxon>Metazoa</taxon>
        <taxon>Ecdysozoa</taxon>
        <taxon>Arthropoda</taxon>
        <taxon>Chelicerata</taxon>
        <taxon>Arachnida</taxon>
        <taxon>Acari</taxon>
        <taxon>Acariformes</taxon>
        <taxon>Sarcoptiformes</taxon>
        <taxon>Astigmata</taxon>
        <taxon>Psoroptidia</taxon>
        <taxon>Sarcoptoidea</taxon>
        <taxon>Sarcoptidae</taxon>
        <taxon>Sarcoptinae</taxon>
        <taxon>Sarcoptes</taxon>
    </lineage>
</organism>
<evidence type="ECO:0000256" key="6">
    <source>
        <dbReference type="RuleBase" id="RU361264"/>
    </source>
</evidence>
<sequence length="243" mass="28310">MDLFENQSERLNRFDQLNNEMNNGNENFVSENIQQIDQLESSKHSADESSNKSIWKIEYYSRYFDLTTKIFFQKILWSILPLNVGDKGTYIDRFIHLNADLYGPIWISLTLIFTLSICGDIIHHLNLSPHIPPNSNLTTTIVKNPEYHQKNLKFEFERLRSITTITFAYVLLTPLILWSFCQWRRCNKIYSFVECLCAYGYSLSFFIPASILALINILQIQFILFASAAFLSGLVLMISFAPY</sequence>
<gene>
    <name evidence="8" type="ORF">QR98_0048480</name>
</gene>
<name>A0A132A5W8_SARSC</name>
<dbReference type="AlphaFoldDB" id="A0A132A5W8"/>
<keyword evidence="5 6" id="KW-0472">Membrane</keyword>
<dbReference type="GO" id="GO:0031267">
    <property type="term" value="F:small GTPase binding"/>
    <property type="evidence" value="ECO:0007669"/>
    <property type="project" value="InterPro"/>
</dbReference>
<dbReference type="Proteomes" id="UP000616769">
    <property type="component" value="Unassembled WGS sequence"/>
</dbReference>
<comment type="caution">
    <text evidence="6">Lacks conserved residue(s) required for the propagation of feature annotation.</text>
</comment>
<feature type="transmembrane region" description="Helical" evidence="6">
    <location>
        <begin position="101"/>
        <end position="122"/>
    </location>
</feature>
<keyword evidence="4 6" id="KW-1133">Transmembrane helix</keyword>
<feature type="transmembrane region" description="Helical" evidence="6">
    <location>
        <begin position="221"/>
        <end position="241"/>
    </location>
</feature>
<comment type="subcellular location">
    <subcellularLocation>
        <location evidence="6">Golgi apparatus membrane</location>
        <topology evidence="6">Multi-pass membrane protein</topology>
    </subcellularLocation>
    <subcellularLocation>
        <location evidence="1">Membrane</location>
        <topology evidence="1">Multi-pass membrane protein</topology>
    </subcellularLocation>
</comment>
<dbReference type="GO" id="GO:0000139">
    <property type="term" value="C:Golgi membrane"/>
    <property type="evidence" value="ECO:0007669"/>
    <property type="project" value="UniProtKB-SubCell"/>
</dbReference>
<dbReference type="GO" id="GO:0016192">
    <property type="term" value="P:vesicle-mediated transport"/>
    <property type="evidence" value="ECO:0007669"/>
    <property type="project" value="InterPro"/>
</dbReference>
<dbReference type="VEuPathDB" id="VectorBase:SSCA001555"/>
<evidence type="ECO:0000256" key="4">
    <source>
        <dbReference type="ARBA" id="ARBA00022989"/>
    </source>
</evidence>
<dbReference type="OrthoDB" id="10256463at2759"/>
<evidence type="ECO:0000256" key="3">
    <source>
        <dbReference type="ARBA" id="ARBA00022692"/>
    </source>
</evidence>
<dbReference type="EMBL" id="JXLN01010833">
    <property type="protein sequence ID" value="KPM06373.1"/>
    <property type="molecule type" value="Genomic_DNA"/>
</dbReference>
<feature type="transmembrane region" description="Helical" evidence="6">
    <location>
        <begin position="192"/>
        <end position="215"/>
    </location>
</feature>
<comment type="similarity">
    <text evidence="2 6">Belongs to the YIP1 family.</text>
</comment>
<proteinExistence type="inferred from homology"/>
<keyword evidence="3 6" id="KW-0812">Transmembrane</keyword>
<feature type="transmembrane region" description="Helical" evidence="6">
    <location>
        <begin position="161"/>
        <end position="180"/>
    </location>
</feature>
<protein>
    <recommendedName>
        <fullName evidence="6">Protein YIPF</fullName>
    </recommendedName>
</protein>
<dbReference type="InterPro" id="IPR006977">
    <property type="entry name" value="Yip1_dom"/>
</dbReference>
<evidence type="ECO:0000256" key="5">
    <source>
        <dbReference type="ARBA" id="ARBA00023136"/>
    </source>
</evidence>
<accession>A0A132A5W8</accession>
<dbReference type="Pfam" id="PF04893">
    <property type="entry name" value="Yip1"/>
    <property type="match status" value="1"/>
</dbReference>
<evidence type="ECO:0000259" key="7">
    <source>
        <dbReference type="Pfam" id="PF04893"/>
    </source>
</evidence>
<comment type="caution">
    <text evidence="8">The sequence shown here is derived from an EMBL/GenBank/DDBJ whole genome shotgun (WGS) entry which is preliminary data.</text>
</comment>
<reference evidence="8 9" key="1">
    <citation type="journal article" date="2015" name="Parasit. Vectors">
        <title>Draft genome of the scabies mite.</title>
        <authorList>
            <person name="Rider S.D.Jr."/>
            <person name="Morgan M.S."/>
            <person name="Arlian L.G."/>
        </authorList>
    </citation>
    <scope>NUCLEOTIDE SEQUENCE [LARGE SCALE GENOMIC DNA]</scope>
    <source>
        <strain evidence="8">Arlian Lab</strain>
    </source>
</reference>
<dbReference type="PANTHER" id="PTHR12822">
    <property type="entry name" value="PROTEIN YIPF"/>
    <property type="match status" value="1"/>
</dbReference>
<feature type="domain" description="Yip1" evidence="7">
    <location>
        <begin position="92"/>
        <end position="238"/>
    </location>
</feature>
<evidence type="ECO:0000313" key="9">
    <source>
        <dbReference type="Proteomes" id="UP000616769"/>
    </source>
</evidence>
<dbReference type="PANTHER" id="PTHR12822:SF2">
    <property type="entry name" value="PROTEIN YIPF"/>
    <property type="match status" value="1"/>
</dbReference>
<evidence type="ECO:0000256" key="1">
    <source>
        <dbReference type="ARBA" id="ARBA00004141"/>
    </source>
</evidence>
<evidence type="ECO:0000313" key="8">
    <source>
        <dbReference type="EMBL" id="KPM06373.1"/>
    </source>
</evidence>
<dbReference type="InterPro" id="IPR039765">
    <property type="entry name" value="Yip5/YIPF1/YIPF2"/>
</dbReference>
<evidence type="ECO:0000256" key="2">
    <source>
        <dbReference type="ARBA" id="ARBA00010596"/>
    </source>
</evidence>